<evidence type="ECO:0000313" key="3">
    <source>
        <dbReference type="EMBL" id="CAA9543634.1"/>
    </source>
</evidence>
<feature type="region of interest" description="Disordered" evidence="1">
    <location>
        <begin position="397"/>
        <end position="425"/>
    </location>
</feature>
<dbReference type="PANTHER" id="PTHR10579">
    <property type="entry name" value="CALCIUM-ACTIVATED CHLORIDE CHANNEL REGULATOR"/>
    <property type="match status" value="1"/>
</dbReference>
<dbReference type="Gene3D" id="3.40.50.410">
    <property type="entry name" value="von Willebrand factor, type A domain"/>
    <property type="match status" value="1"/>
</dbReference>
<protein>
    <recommendedName>
        <fullName evidence="2">VWFA domain-containing protein</fullName>
    </recommendedName>
</protein>
<organism evidence="3">
    <name type="scientific">uncultured Thermomicrobiales bacterium</name>
    <dbReference type="NCBI Taxonomy" id="1645740"/>
    <lineage>
        <taxon>Bacteria</taxon>
        <taxon>Pseudomonadati</taxon>
        <taxon>Thermomicrobiota</taxon>
        <taxon>Thermomicrobia</taxon>
        <taxon>Thermomicrobiales</taxon>
        <taxon>environmental samples</taxon>
    </lineage>
</organism>
<evidence type="ECO:0000259" key="2">
    <source>
        <dbReference type="PROSITE" id="PS50234"/>
    </source>
</evidence>
<dbReference type="Pfam" id="PF00092">
    <property type="entry name" value="VWA"/>
    <property type="match status" value="1"/>
</dbReference>
<sequence length="425" mass="44701">ADAPLAVDARWERPLAAAGGEATLLVRIVAPAAPTAPTARRAPVDVAFVVDRSGSMAGDKLALVKRAVDVAVALLRDEDRAALIVYDHAVETLQRLDRATPRTKAAIRLALHGVDPGGSTNLSGGWLAGCAELGGGMDDESAVRVRRAILLTDGHANVGITDPGELTHHATEIRRRGVGTTTLGVGLGFDEDLLGGLAEAGGGNFRYVARADQLRAFFAEELQELLTVAATGLTVTLTLPPGVRGRLVNAFPAERVAKTITVAVGDVSAGDEVCLVFALTTRAGASGTRHPVQVRADWTATAADERQTAAPALPELRLADAATVAREPADPLVAEQSAIQRAAIERREALRLDRQGRHAESRARMGAAAGMLMAAPATDAVRLDLDSIRLLADADAPYDEHTHKRGHEDALRRSRGKRDERGGGR</sequence>
<feature type="compositionally biased region" description="Basic and acidic residues" evidence="1">
    <location>
        <begin position="398"/>
        <end position="425"/>
    </location>
</feature>
<dbReference type="InterPro" id="IPR036465">
    <property type="entry name" value="vWFA_dom_sf"/>
</dbReference>
<dbReference type="SMART" id="SM00327">
    <property type="entry name" value="VWA"/>
    <property type="match status" value="1"/>
</dbReference>
<dbReference type="EMBL" id="CADCWE010000137">
    <property type="protein sequence ID" value="CAA9543634.1"/>
    <property type="molecule type" value="Genomic_DNA"/>
</dbReference>
<dbReference type="PANTHER" id="PTHR10579:SF43">
    <property type="entry name" value="ZINC FINGER (C3HC4-TYPE RING FINGER) FAMILY PROTEIN"/>
    <property type="match status" value="1"/>
</dbReference>
<dbReference type="PROSITE" id="PS50234">
    <property type="entry name" value="VWFA"/>
    <property type="match status" value="1"/>
</dbReference>
<feature type="non-terminal residue" evidence="3">
    <location>
        <position position="1"/>
    </location>
</feature>
<feature type="domain" description="VWFA" evidence="2">
    <location>
        <begin position="45"/>
        <end position="225"/>
    </location>
</feature>
<proteinExistence type="predicted"/>
<evidence type="ECO:0000256" key="1">
    <source>
        <dbReference type="SAM" id="MobiDB-lite"/>
    </source>
</evidence>
<accession>A0A6J4U8P1</accession>
<dbReference type="SUPFAM" id="SSF53300">
    <property type="entry name" value="vWA-like"/>
    <property type="match status" value="1"/>
</dbReference>
<dbReference type="AlphaFoldDB" id="A0A6J4U8P1"/>
<name>A0A6J4U8P1_9BACT</name>
<gene>
    <name evidence="3" type="ORF">AVDCRST_MAG73-2190</name>
</gene>
<reference evidence="3" key="1">
    <citation type="submission" date="2020-02" db="EMBL/GenBank/DDBJ databases">
        <authorList>
            <person name="Meier V. D."/>
        </authorList>
    </citation>
    <scope>NUCLEOTIDE SEQUENCE</scope>
    <source>
        <strain evidence="3">AVDCRST_MAG73</strain>
    </source>
</reference>
<dbReference type="InterPro" id="IPR002035">
    <property type="entry name" value="VWF_A"/>
</dbReference>
<dbReference type="InterPro" id="IPR051266">
    <property type="entry name" value="CLCR"/>
</dbReference>